<gene>
    <name evidence="1" type="ORF">METZ01_LOCUS482611</name>
</gene>
<feature type="non-terminal residue" evidence="1">
    <location>
        <position position="66"/>
    </location>
</feature>
<organism evidence="1">
    <name type="scientific">marine metagenome</name>
    <dbReference type="NCBI Taxonomy" id="408172"/>
    <lineage>
        <taxon>unclassified sequences</taxon>
        <taxon>metagenomes</taxon>
        <taxon>ecological metagenomes</taxon>
    </lineage>
</organism>
<feature type="non-terminal residue" evidence="1">
    <location>
        <position position="1"/>
    </location>
</feature>
<protein>
    <submittedName>
        <fullName evidence="1">Uncharacterized protein</fullName>
    </submittedName>
</protein>
<dbReference type="EMBL" id="UINC01207604">
    <property type="protein sequence ID" value="SVE29757.1"/>
    <property type="molecule type" value="Genomic_DNA"/>
</dbReference>
<sequence>VADRRACHGIWLLNELEENRDNEPEERYTFYERSHDERIRKDRTSSLRLTRDTLRHAVSDLADANP</sequence>
<proteinExistence type="predicted"/>
<reference evidence="1" key="1">
    <citation type="submission" date="2018-05" db="EMBL/GenBank/DDBJ databases">
        <authorList>
            <person name="Lanie J.A."/>
            <person name="Ng W.-L."/>
            <person name="Kazmierczak K.M."/>
            <person name="Andrzejewski T.M."/>
            <person name="Davidsen T.M."/>
            <person name="Wayne K.J."/>
            <person name="Tettelin H."/>
            <person name="Glass J.I."/>
            <person name="Rusch D."/>
            <person name="Podicherti R."/>
            <person name="Tsui H.-C.T."/>
            <person name="Winkler M.E."/>
        </authorList>
    </citation>
    <scope>NUCLEOTIDE SEQUENCE</scope>
</reference>
<evidence type="ECO:0000313" key="1">
    <source>
        <dbReference type="EMBL" id="SVE29757.1"/>
    </source>
</evidence>
<accession>A0A383CBK8</accession>
<name>A0A383CBK8_9ZZZZ</name>
<dbReference type="AlphaFoldDB" id="A0A383CBK8"/>